<protein>
    <submittedName>
        <fullName evidence="1">Uncharacterized protein</fullName>
    </submittedName>
</protein>
<dbReference type="Proteomes" id="UP000530564">
    <property type="component" value="Unassembled WGS sequence"/>
</dbReference>
<dbReference type="EMBL" id="JACIDK010000006">
    <property type="protein sequence ID" value="MBB3892957.1"/>
    <property type="molecule type" value="Genomic_DNA"/>
</dbReference>
<evidence type="ECO:0000313" key="2">
    <source>
        <dbReference type="Proteomes" id="UP000530564"/>
    </source>
</evidence>
<name>A0A840A6X4_9CAUL</name>
<keyword evidence="2" id="KW-1185">Reference proteome</keyword>
<gene>
    <name evidence="1" type="ORF">GGQ61_003695</name>
</gene>
<organism evidence="1 2">
    <name type="scientific">Phenylobacterium haematophilum</name>
    <dbReference type="NCBI Taxonomy" id="98513"/>
    <lineage>
        <taxon>Bacteria</taxon>
        <taxon>Pseudomonadati</taxon>
        <taxon>Pseudomonadota</taxon>
        <taxon>Alphaproteobacteria</taxon>
        <taxon>Caulobacterales</taxon>
        <taxon>Caulobacteraceae</taxon>
        <taxon>Phenylobacterium</taxon>
    </lineage>
</organism>
<dbReference type="RefSeq" id="WP_183775945.1">
    <property type="nucleotide sequence ID" value="NZ_JACIDK010000006.1"/>
</dbReference>
<sequence>MTLIDSRRIGVLAGFDAKTKARIEDATVSLTVSGPGHFGRATLPLEPMRIEGATTYGGYVSLRDPGRHGLTFRVARAGPQHDPARAVFSYEQAR</sequence>
<reference evidence="1 2" key="1">
    <citation type="submission" date="2020-08" db="EMBL/GenBank/DDBJ databases">
        <title>Genomic Encyclopedia of Type Strains, Phase IV (KMG-IV): sequencing the most valuable type-strain genomes for metagenomic binning, comparative biology and taxonomic classification.</title>
        <authorList>
            <person name="Goeker M."/>
        </authorList>
    </citation>
    <scope>NUCLEOTIDE SEQUENCE [LARGE SCALE GENOMIC DNA]</scope>
    <source>
        <strain evidence="1 2">DSM 21793</strain>
    </source>
</reference>
<accession>A0A840A6X4</accession>
<comment type="caution">
    <text evidence="1">The sequence shown here is derived from an EMBL/GenBank/DDBJ whole genome shotgun (WGS) entry which is preliminary data.</text>
</comment>
<proteinExistence type="predicted"/>
<dbReference type="AlphaFoldDB" id="A0A840A6X4"/>
<evidence type="ECO:0000313" key="1">
    <source>
        <dbReference type="EMBL" id="MBB3892957.1"/>
    </source>
</evidence>